<gene>
    <name evidence="1" type="ORF">BWR18_19230</name>
</gene>
<sequence>MGISPLFHVNIGFAGRRRRTVGKKSPCKGVQRPSRIFDRGPPALAGNVVVLSATDVAAPETAADAGRFDLMHASHHSHRQSIAQ</sequence>
<organism evidence="1 2">
    <name type="scientific">Tateyamaria omphalii</name>
    <dbReference type="NCBI Taxonomy" id="299262"/>
    <lineage>
        <taxon>Bacteria</taxon>
        <taxon>Pseudomonadati</taxon>
        <taxon>Pseudomonadota</taxon>
        <taxon>Alphaproteobacteria</taxon>
        <taxon>Rhodobacterales</taxon>
        <taxon>Roseobacteraceae</taxon>
        <taxon>Tateyamaria</taxon>
    </lineage>
</organism>
<name>A0A1P8MZQ5_9RHOB</name>
<proteinExistence type="predicted"/>
<accession>A0A1P8MZQ5</accession>
<evidence type="ECO:0000313" key="1">
    <source>
        <dbReference type="EMBL" id="APX13580.1"/>
    </source>
</evidence>
<dbReference type="EMBL" id="CP019312">
    <property type="protein sequence ID" value="APX13580.1"/>
    <property type="molecule type" value="Genomic_DNA"/>
</dbReference>
<reference evidence="1 2" key="1">
    <citation type="submission" date="2017-01" db="EMBL/GenBank/DDBJ databases">
        <title>Complete genome of Tateyamaria omphalii DOK1-4 isolated from seawater in Dokdo.</title>
        <authorList>
            <person name="Kim J.H."/>
            <person name="Chi W.-J."/>
        </authorList>
    </citation>
    <scope>NUCLEOTIDE SEQUENCE [LARGE SCALE GENOMIC DNA]</scope>
    <source>
        <strain evidence="1 2">DOK1-4</strain>
    </source>
</reference>
<keyword evidence="2" id="KW-1185">Reference proteome</keyword>
<dbReference type="Proteomes" id="UP000186336">
    <property type="component" value="Chromosome"/>
</dbReference>
<dbReference type="STRING" id="299262.BWR18_19230"/>
<evidence type="ECO:0000313" key="2">
    <source>
        <dbReference type="Proteomes" id="UP000186336"/>
    </source>
</evidence>
<dbReference type="KEGG" id="tom:BWR18_19230"/>
<dbReference type="AlphaFoldDB" id="A0A1P8MZQ5"/>
<protein>
    <submittedName>
        <fullName evidence="1">Uncharacterized protein</fullName>
    </submittedName>
</protein>